<dbReference type="GO" id="GO:0006491">
    <property type="term" value="P:N-glycan processing"/>
    <property type="evidence" value="ECO:0007669"/>
    <property type="project" value="TreeGrafter"/>
</dbReference>
<keyword evidence="7" id="KW-1185">Reference proteome</keyword>
<dbReference type="InterPro" id="IPR044865">
    <property type="entry name" value="MRH_dom"/>
</dbReference>
<dbReference type="SUPFAM" id="SSF50911">
    <property type="entry name" value="Mannose 6-phosphate receptor domain"/>
    <property type="match status" value="1"/>
</dbReference>
<dbReference type="InterPro" id="IPR028146">
    <property type="entry name" value="PRKCSH_N"/>
</dbReference>
<dbReference type="Pfam" id="PF13015">
    <property type="entry name" value="PRKCSH_1"/>
    <property type="match status" value="1"/>
</dbReference>
<keyword evidence="2" id="KW-0732">Signal</keyword>
<keyword evidence="3" id="KW-0256">Endoplasmic reticulum</keyword>
<evidence type="ECO:0000256" key="3">
    <source>
        <dbReference type="ARBA" id="ARBA00022824"/>
    </source>
</evidence>
<evidence type="ECO:0000256" key="5">
    <source>
        <dbReference type="SAM" id="MobiDB-lite"/>
    </source>
</evidence>
<evidence type="ECO:0000259" key="6">
    <source>
        <dbReference type="PROSITE" id="PS51914"/>
    </source>
</evidence>
<dbReference type="Pfam" id="PF12999">
    <property type="entry name" value="PRKCSH-like"/>
    <property type="match status" value="1"/>
</dbReference>
<sequence length="506" mass="57138">MKMETSILFKNRLSIFTICSIFCVLTYGIDRPRGVSMEKASFYQGGTEFRCISTGKRIPMDHINDDYCDCEDGSDEPGTSACNNGLFYCENKSYKGNYIMSTRVNDGICDCCDGSDEYDGTISCENTCEKLFAEIRAQQEAFRAKQEAGYKVKLEYIQNGRRTKDEKLAKLTELSKEKEIFAQERDVLQAAKEEAEVPEKEAKAKHEQAWEAVKAEKKKQAEAAAAAVAFGELDTNGDQIVDYPELTKHAEFDIDSDGTVSDEEAKEYLEDSDQVDLVTFTEKIWPNIKEIYKPIGSKEEAQSEPTDPTKQEKTSEEGEAPADPANAKPVEEEQMPDYDEETKRLISVADEARAKFDEADRKVKDVENEISAIKKYLELDLGPEEEFSALKGQCFEYTDREYTYRFCPFEKTSQKPKGGGMETNLGNWGHWHGPENDKYDAMKYENGQSCWNGPNRSCHVNLHCGAENALIGASEPSRCEYQFEFTTPSRCSAPPAPGTHYDHEEL</sequence>
<organism evidence="7 8">
    <name type="scientific">Biomphalaria glabrata</name>
    <name type="common">Bloodfluke planorb</name>
    <name type="synonym">Freshwater snail</name>
    <dbReference type="NCBI Taxonomy" id="6526"/>
    <lineage>
        <taxon>Eukaryota</taxon>
        <taxon>Metazoa</taxon>
        <taxon>Spiralia</taxon>
        <taxon>Lophotrochozoa</taxon>
        <taxon>Mollusca</taxon>
        <taxon>Gastropoda</taxon>
        <taxon>Heterobranchia</taxon>
        <taxon>Euthyneura</taxon>
        <taxon>Panpulmonata</taxon>
        <taxon>Hygrophila</taxon>
        <taxon>Lymnaeoidea</taxon>
        <taxon>Planorbidae</taxon>
        <taxon>Biomphalaria</taxon>
    </lineage>
</organism>
<gene>
    <name evidence="8" type="primary">LOC106060917</name>
</gene>
<evidence type="ECO:0000313" key="8">
    <source>
        <dbReference type="RefSeq" id="XP_055885925.1"/>
    </source>
</evidence>
<evidence type="ECO:0000313" key="7">
    <source>
        <dbReference type="Proteomes" id="UP001165740"/>
    </source>
</evidence>
<protein>
    <recommendedName>
        <fullName evidence="1">Glucosidase 2 subunit beta</fullName>
    </recommendedName>
</protein>
<dbReference type="Proteomes" id="UP001165740">
    <property type="component" value="Chromosome 5"/>
</dbReference>
<dbReference type="RefSeq" id="XP_055885925.1">
    <property type="nucleotide sequence ID" value="XM_056029950.1"/>
</dbReference>
<dbReference type="InterPro" id="IPR018247">
    <property type="entry name" value="EF_Hand_1_Ca_BS"/>
</dbReference>
<dbReference type="PANTHER" id="PTHR12630:SF1">
    <property type="entry name" value="GLUCOSIDASE 2 SUBUNIT BETA"/>
    <property type="match status" value="1"/>
</dbReference>
<name>A0A9W3AF29_BIOGL</name>
<dbReference type="PROSITE" id="PS51914">
    <property type="entry name" value="MRH"/>
    <property type="match status" value="1"/>
</dbReference>
<dbReference type="InterPro" id="IPR036607">
    <property type="entry name" value="PRKCSH"/>
</dbReference>
<evidence type="ECO:0000256" key="4">
    <source>
        <dbReference type="ARBA" id="ARBA00023157"/>
    </source>
</evidence>
<proteinExistence type="predicted"/>
<feature type="compositionally biased region" description="Basic and acidic residues" evidence="5">
    <location>
        <begin position="295"/>
        <end position="316"/>
    </location>
</feature>
<dbReference type="Gene3D" id="2.70.130.10">
    <property type="entry name" value="Mannose-6-phosphate receptor binding domain"/>
    <property type="match status" value="1"/>
</dbReference>
<evidence type="ECO:0000256" key="2">
    <source>
        <dbReference type="ARBA" id="ARBA00022729"/>
    </source>
</evidence>
<reference evidence="8" key="1">
    <citation type="submission" date="2025-08" db="UniProtKB">
        <authorList>
            <consortium name="RefSeq"/>
        </authorList>
    </citation>
    <scope>IDENTIFICATION</scope>
</reference>
<accession>A0A9W3AF29</accession>
<dbReference type="InterPro" id="IPR039794">
    <property type="entry name" value="Gtb1-like"/>
</dbReference>
<feature type="region of interest" description="Disordered" evidence="5">
    <location>
        <begin position="295"/>
        <end position="339"/>
    </location>
</feature>
<dbReference type="InterPro" id="IPR002172">
    <property type="entry name" value="LDrepeatLR_classA_rpt"/>
</dbReference>
<dbReference type="CDD" id="cd00112">
    <property type="entry name" value="LDLa"/>
    <property type="match status" value="1"/>
</dbReference>
<keyword evidence="4" id="KW-1015">Disulfide bond</keyword>
<dbReference type="PANTHER" id="PTHR12630">
    <property type="entry name" value="N-LINKED OLIGOSACCHARIDE PROCESSING"/>
    <property type="match status" value="1"/>
</dbReference>
<dbReference type="PROSITE" id="PS00018">
    <property type="entry name" value="EF_HAND_1"/>
    <property type="match status" value="1"/>
</dbReference>
<dbReference type="AlphaFoldDB" id="A0A9W3AF29"/>
<evidence type="ECO:0000256" key="1">
    <source>
        <dbReference type="ARBA" id="ARBA00022387"/>
    </source>
</evidence>
<dbReference type="GO" id="GO:0017177">
    <property type="term" value="C:glucosidase II complex"/>
    <property type="evidence" value="ECO:0007669"/>
    <property type="project" value="TreeGrafter"/>
</dbReference>
<dbReference type="InterPro" id="IPR009011">
    <property type="entry name" value="Man6P_isomerase_rcpt-bd_dom_sf"/>
</dbReference>
<dbReference type="GeneID" id="106060917"/>
<feature type="domain" description="MRH" evidence="6">
    <location>
        <begin position="392"/>
        <end position="493"/>
    </location>
</feature>